<reference evidence="2" key="1">
    <citation type="journal article" date="2021" name="Genome Biol. Evol.">
        <title>A High-Quality Reference Genome for a Parasitic Bivalve with Doubly Uniparental Inheritance (Bivalvia: Unionida).</title>
        <authorList>
            <person name="Smith C.H."/>
        </authorList>
    </citation>
    <scope>NUCLEOTIDE SEQUENCE</scope>
    <source>
        <strain evidence="2">CHS0354</strain>
    </source>
</reference>
<sequence>MLGYKLKHCCSTIPGGRWIPDYRLLESINDPELMKEDSPIKDIDKVQLQFNLHGLDDDEPFSTPIPDSLEDQVEGKMKEMD</sequence>
<dbReference type="AlphaFoldDB" id="A0AAE0TGQ3"/>
<evidence type="ECO:0000313" key="3">
    <source>
        <dbReference type="Proteomes" id="UP001195483"/>
    </source>
</evidence>
<gene>
    <name evidence="2" type="ORF">CHS0354_032156</name>
</gene>
<evidence type="ECO:0000256" key="1">
    <source>
        <dbReference type="SAM" id="MobiDB-lite"/>
    </source>
</evidence>
<comment type="caution">
    <text evidence="2">The sequence shown here is derived from an EMBL/GenBank/DDBJ whole genome shotgun (WGS) entry which is preliminary data.</text>
</comment>
<evidence type="ECO:0000313" key="2">
    <source>
        <dbReference type="EMBL" id="KAK3610070.1"/>
    </source>
</evidence>
<reference evidence="2" key="2">
    <citation type="journal article" date="2021" name="Genome Biol. Evol.">
        <title>Developing a high-quality reference genome for a parasitic bivalve with doubly uniparental inheritance (Bivalvia: Unionida).</title>
        <authorList>
            <person name="Smith C.H."/>
        </authorList>
    </citation>
    <scope>NUCLEOTIDE SEQUENCE</scope>
    <source>
        <strain evidence="2">CHS0354</strain>
        <tissue evidence="2">Mantle</tissue>
    </source>
</reference>
<proteinExistence type="predicted"/>
<reference evidence="2" key="3">
    <citation type="submission" date="2023-05" db="EMBL/GenBank/DDBJ databases">
        <authorList>
            <person name="Smith C.H."/>
        </authorList>
    </citation>
    <scope>NUCLEOTIDE SEQUENCE</scope>
    <source>
        <strain evidence="2">CHS0354</strain>
        <tissue evidence="2">Mantle</tissue>
    </source>
</reference>
<accession>A0AAE0TGQ3</accession>
<dbReference type="Proteomes" id="UP001195483">
    <property type="component" value="Unassembled WGS sequence"/>
</dbReference>
<keyword evidence="3" id="KW-1185">Reference proteome</keyword>
<organism evidence="2 3">
    <name type="scientific">Potamilus streckersoni</name>
    <dbReference type="NCBI Taxonomy" id="2493646"/>
    <lineage>
        <taxon>Eukaryota</taxon>
        <taxon>Metazoa</taxon>
        <taxon>Spiralia</taxon>
        <taxon>Lophotrochozoa</taxon>
        <taxon>Mollusca</taxon>
        <taxon>Bivalvia</taxon>
        <taxon>Autobranchia</taxon>
        <taxon>Heteroconchia</taxon>
        <taxon>Palaeoheterodonta</taxon>
        <taxon>Unionida</taxon>
        <taxon>Unionoidea</taxon>
        <taxon>Unionidae</taxon>
        <taxon>Ambleminae</taxon>
        <taxon>Lampsilini</taxon>
        <taxon>Potamilus</taxon>
    </lineage>
</organism>
<protein>
    <submittedName>
        <fullName evidence="2">Uncharacterized protein</fullName>
    </submittedName>
</protein>
<dbReference type="EMBL" id="JAEAOA010001908">
    <property type="protein sequence ID" value="KAK3610070.1"/>
    <property type="molecule type" value="Genomic_DNA"/>
</dbReference>
<feature type="region of interest" description="Disordered" evidence="1">
    <location>
        <begin position="55"/>
        <end position="81"/>
    </location>
</feature>
<name>A0AAE0TGQ3_9BIVA</name>